<evidence type="ECO:0000313" key="3">
    <source>
        <dbReference type="Proteomes" id="UP000694428"/>
    </source>
</evidence>
<organism evidence="2 3">
    <name type="scientific">Pavo cristatus</name>
    <name type="common">Indian peafowl</name>
    <name type="synonym">Blue peafowl</name>
    <dbReference type="NCBI Taxonomy" id="9049"/>
    <lineage>
        <taxon>Eukaryota</taxon>
        <taxon>Metazoa</taxon>
        <taxon>Chordata</taxon>
        <taxon>Craniata</taxon>
        <taxon>Vertebrata</taxon>
        <taxon>Euteleostomi</taxon>
        <taxon>Archelosauria</taxon>
        <taxon>Archosauria</taxon>
        <taxon>Dinosauria</taxon>
        <taxon>Saurischia</taxon>
        <taxon>Theropoda</taxon>
        <taxon>Coelurosauria</taxon>
        <taxon>Aves</taxon>
        <taxon>Neognathae</taxon>
        <taxon>Galloanserae</taxon>
        <taxon>Galliformes</taxon>
        <taxon>Phasianidae</taxon>
        <taxon>Phasianinae</taxon>
        <taxon>Pavo</taxon>
    </lineage>
</organism>
<reference evidence="2" key="1">
    <citation type="submission" date="2025-08" db="UniProtKB">
        <authorList>
            <consortium name="Ensembl"/>
        </authorList>
    </citation>
    <scope>IDENTIFICATION</scope>
</reference>
<dbReference type="Proteomes" id="UP000694428">
    <property type="component" value="Unplaced"/>
</dbReference>
<name>A0A8C9EVX9_PAVCR</name>
<feature type="compositionally biased region" description="Basic and acidic residues" evidence="1">
    <location>
        <begin position="45"/>
        <end position="66"/>
    </location>
</feature>
<protein>
    <submittedName>
        <fullName evidence="2">Uncharacterized protein</fullName>
    </submittedName>
</protein>
<proteinExistence type="predicted"/>
<accession>A0A8C9EVX9</accession>
<dbReference type="AlphaFoldDB" id="A0A8C9EVX9"/>
<keyword evidence="3" id="KW-1185">Reference proteome</keyword>
<reference evidence="2" key="2">
    <citation type="submission" date="2025-09" db="UniProtKB">
        <authorList>
            <consortium name="Ensembl"/>
        </authorList>
    </citation>
    <scope>IDENTIFICATION</scope>
</reference>
<evidence type="ECO:0000313" key="2">
    <source>
        <dbReference type="Ensembl" id="ENSPSTP00000006434.1"/>
    </source>
</evidence>
<evidence type="ECO:0000256" key="1">
    <source>
        <dbReference type="SAM" id="MobiDB-lite"/>
    </source>
</evidence>
<sequence length="241" mass="27263">MQEDDELLRPSGCDEDDHTAEVAEFEEFAESNFKFLRSNQEDNTELIHVEDSESRTSEDAMYHNEEADTTETSENLQKLSLSELSSALDEVEGQPVHCKSSEDAESCVFSEHEGMLESTSENQATQGERCIDKDNEDDECPDLVDLSTLNKKLNPYRNEGNIPHVAENKARTRTTSVSSLGSCSTIPPELVKKKIKRQLTKQQKSALRQRLQKGEANIYTKQRRENMHNIKSSLDAASFWG</sequence>
<feature type="region of interest" description="Disordered" evidence="1">
    <location>
        <begin position="39"/>
        <end position="75"/>
    </location>
</feature>
<dbReference type="Ensembl" id="ENSPSTT00000006751.1">
    <property type="protein sequence ID" value="ENSPSTP00000006434.1"/>
    <property type="gene ID" value="ENSPSTG00000004569.1"/>
</dbReference>